<dbReference type="GO" id="GO:0004672">
    <property type="term" value="F:protein kinase activity"/>
    <property type="evidence" value="ECO:0007669"/>
    <property type="project" value="InterPro"/>
</dbReference>
<dbReference type="Gene3D" id="1.10.510.10">
    <property type="entry name" value="Transferase(Phosphotransferase) domain 1"/>
    <property type="match status" value="1"/>
</dbReference>
<evidence type="ECO:0000313" key="9">
    <source>
        <dbReference type="Proteomes" id="UP000265515"/>
    </source>
</evidence>
<evidence type="ECO:0000256" key="5">
    <source>
        <dbReference type="PROSITE-ProRule" id="PRU10141"/>
    </source>
</evidence>
<dbReference type="InterPro" id="IPR008271">
    <property type="entry name" value="Ser/Thr_kinase_AS"/>
</dbReference>
<evidence type="ECO:0000256" key="6">
    <source>
        <dbReference type="SAM" id="MobiDB-lite"/>
    </source>
</evidence>
<dbReference type="InterPro" id="IPR052751">
    <property type="entry name" value="Plant_MAPKKK"/>
</dbReference>
<dbReference type="EMBL" id="BFEA01000320">
    <property type="protein sequence ID" value="GBG79475.1"/>
    <property type="molecule type" value="Genomic_DNA"/>
</dbReference>
<dbReference type="AlphaFoldDB" id="A0A388LAX6"/>
<dbReference type="SMART" id="SM00220">
    <property type="entry name" value="S_TKc"/>
    <property type="match status" value="1"/>
</dbReference>
<proteinExistence type="predicted"/>
<accession>A0A388LAX6</accession>
<dbReference type="PROSITE" id="PS00107">
    <property type="entry name" value="PROTEIN_KINASE_ATP"/>
    <property type="match status" value="1"/>
</dbReference>
<feature type="region of interest" description="Disordered" evidence="6">
    <location>
        <begin position="593"/>
        <end position="639"/>
    </location>
</feature>
<dbReference type="OrthoDB" id="275301at2759"/>
<evidence type="ECO:0000256" key="1">
    <source>
        <dbReference type="ARBA" id="ARBA00022679"/>
    </source>
</evidence>
<dbReference type="GO" id="GO:0007165">
    <property type="term" value="P:signal transduction"/>
    <property type="evidence" value="ECO:0007669"/>
    <property type="project" value="TreeGrafter"/>
</dbReference>
<keyword evidence="2 5" id="KW-0547">Nucleotide-binding</keyword>
<keyword evidence="1" id="KW-0808">Transferase</keyword>
<dbReference type="PANTHER" id="PTHR48011:SF4">
    <property type="entry name" value="MITOGEN-ACTIVATED PROTEIN KINASE KINASE KINASE 19"/>
    <property type="match status" value="1"/>
</dbReference>
<dbReference type="Proteomes" id="UP000265515">
    <property type="component" value="Unassembled WGS sequence"/>
</dbReference>
<keyword evidence="9" id="KW-1185">Reference proteome</keyword>
<feature type="compositionally biased region" description="Low complexity" evidence="6">
    <location>
        <begin position="605"/>
        <end position="614"/>
    </location>
</feature>
<dbReference type="CDD" id="cd06606">
    <property type="entry name" value="STKc_MAPKKK"/>
    <property type="match status" value="1"/>
</dbReference>
<feature type="domain" description="Protein kinase" evidence="7">
    <location>
        <begin position="40"/>
        <end position="353"/>
    </location>
</feature>
<reference evidence="8 9" key="1">
    <citation type="journal article" date="2018" name="Cell">
        <title>The Chara Genome: Secondary Complexity and Implications for Plant Terrestrialization.</title>
        <authorList>
            <person name="Nishiyama T."/>
            <person name="Sakayama H."/>
            <person name="Vries J.D."/>
            <person name="Buschmann H."/>
            <person name="Saint-Marcoux D."/>
            <person name="Ullrich K.K."/>
            <person name="Haas F.B."/>
            <person name="Vanderstraeten L."/>
            <person name="Becker D."/>
            <person name="Lang D."/>
            <person name="Vosolsobe S."/>
            <person name="Rombauts S."/>
            <person name="Wilhelmsson P.K.I."/>
            <person name="Janitza P."/>
            <person name="Kern R."/>
            <person name="Heyl A."/>
            <person name="Rumpler F."/>
            <person name="Villalobos L.I.A.C."/>
            <person name="Clay J.M."/>
            <person name="Skokan R."/>
            <person name="Toyoda A."/>
            <person name="Suzuki Y."/>
            <person name="Kagoshima H."/>
            <person name="Schijlen E."/>
            <person name="Tajeshwar N."/>
            <person name="Catarino B."/>
            <person name="Hetherington A.J."/>
            <person name="Saltykova A."/>
            <person name="Bonnot C."/>
            <person name="Breuninger H."/>
            <person name="Symeonidi A."/>
            <person name="Radhakrishnan G.V."/>
            <person name="Van Nieuwerburgh F."/>
            <person name="Deforce D."/>
            <person name="Chang C."/>
            <person name="Karol K.G."/>
            <person name="Hedrich R."/>
            <person name="Ulvskov P."/>
            <person name="Glockner G."/>
            <person name="Delwiche C.F."/>
            <person name="Petrasek J."/>
            <person name="Van de Peer Y."/>
            <person name="Friml J."/>
            <person name="Beilby M."/>
            <person name="Dolan L."/>
            <person name="Kohara Y."/>
            <person name="Sugano S."/>
            <person name="Fujiyama A."/>
            <person name="Delaux P.-M."/>
            <person name="Quint M."/>
            <person name="TheiBen G."/>
            <person name="Hagemann M."/>
            <person name="Harholt J."/>
            <person name="Dunand C."/>
            <person name="Zachgo S."/>
            <person name="Langdale J."/>
            <person name="Maumus F."/>
            <person name="Straeten D.V.D."/>
            <person name="Gould S.B."/>
            <person name="Rensing S.A."/>
        </authorList>
    </citation>
    <scope>NUCLEOTIDE SEQUENCE [LARGE SCALE GENOMIC DNA]</scope>
    <source>
        <strain evidence="8 9">S276</strain>
    </source>
</reference>
<protein>
    <recommendedName>
        <fullName evidence="7">Protein kinase domain-containing protein</fullName>
    </recommendedName>
</protein>
<dbReference type="Gramene" id="GBG79475">
    <property type="protein sequence ID" value="GBG79475"/>
    <property type="gene ID" value="CBR_g29621"/>
</dbReference>
<dbReference type="Pfam" id="PF00069">
    <property type="entry name" value="Pkinase"/>
    <property type="match status" value="1"/>
</dbReference>
<dbReference type="GO" id="GO:0005524">
    <property type="term" value="F:ATP binding"/>
    <property type="evidence" value="ECO:0007669"/>
    <property type="project" value="UniProtKB-UniRule"/>
</dbReference>
<gene>
    <name evidence="8" type="ORF">CBR_g29621</name>
</gene>
<evidence type="ECO:0000313" key="8">
    <source>
        <dbReference type="EMBL" id="GBG79475.1"/>
    </source>
</evidence>
<dbReference type="SUPFAM" id="SSF56112">
    <property type="entry name" value="Protein kinase-like (PK-like)"/>
    <property type="match status" value="1"/>
</dbReference>
<comment type="caution">
    <text evidence="8">The sequence shown here is derived from an EMBL/GenBank/DDBJ whole genome shotgun (WGS) entry which is preliminary data.</text>
</comment>
<organism evidence="8 9">
    <name type="scientific">Chara braunii</name>
    <name type="common">Braun's stonewort</name>
    <dbReference type="NCBI Taxonomy" id="69332"/>
    <lineage>
        <taxon>Eukaryota</taxon>
        <taxon>Viridiplantae</taxon>
        <taxon>Streptophyta</taxon>
        <taxon>Charophyceae</taxon>
        <taxon>Charales</taxon>
        <taxon>Characeae</taxon>
        <taxon>Chara</taxon>
    </lineage>
</organism>
<dbReference type="Gene3D" id="3.30.200.20">
    <property type="entry name" value="Phosphorylase Kinase, domain 1"/>
    <property type="match status" value="1"/>
</dbReference>
<dbReference type="PANTHER" id="PTHR48011">
    <property type="entry name" value="CCR4-NOT TRANSCRIPTIONAL COMPLEX SUBUNIT CAF120-RELATED"/>
    <property type="match status" value="1"/>
</dbReference>
<dbReference type="InterPro" id="IPR011009">
    <property type="entry name" value="Kinase-like_dom_sf"/>
</dbReference>
<keyword evidence="4 5" id="KW-0067">ATP-binding</keyword>
<name>A0A388LAX6_CHABU</name>
<dbReference type="InterPro" id="IPR000719">
    <property type="entry name" value="Prot_kinase_dom"/>
</dbReference>
<evidence type="ECO:0000256" key="3">
    <source>
        <dbReference type="ARBA" id="ARBA00022777"/>
    </source>
</evidence>
<dbReference type="InterPro" id="IPR017441">
    <property type="entry name" value="Protein_kinase_ATP_BS"/>
</dbReference>
<dbReference type="PROSITE" id="PS50011">
    <property type="entry name" value="PROTEIN_KINASE_DOM"/>
    <property type="match status" value="1"/>
</dbReference>
<evidence type="ECO:0000256" key="2">
    <source>
        <dbReference type="ARBA" id="ARBA00022741"/>
    </source>
</evidence>
<feature type="binding site" evidence="5">
    <location>
        <position position="69"/>
    </location>
    <ligand>
        <name>ATP</name>
        <dbReference type="ChEBI" id="CHEBI:30616"/>
    </ligand>
</feature>
<dbReference type="STRING" id="69332.A0A388LAX6"/>
<sequence>MEPCTRVGERDRAGSLEEGTVLPEGWQELYGNERGATPAWSRGKLLGAGGFGTVNLAVMKDTGHVFAVKSVKCNGGGDNRLVDELISALHNEHQIMASLSSPYIVKCLGADRTWEDGSEMQNLFLEYVPGGSVVDVMKKLGGKLSEPLVRWYTRGILKGLRYLHQEAKVVHADIKGQNILVVSSKYYGIPRLRSSGRSIERRERGGWVLESRIPIPNGAGLDDEVIVKLVDFGVSKRVGDDMINGRDFLSIRRSTSLRGTVYWMAPEVVQQVEQGPPSDIWSLGCTVIEMATGSAPWAFTDPVVVLYKLACGEELPELPGNLSPTAIDFLRKCLIHDPSARWSACELLQHPFVMEPLVPPTPRPLKLRIRFNDGAEPPRVPVAVLHVDCLGRSGLVKNRPSGDGSTGSAGIAPMSREKEANRSLHGFVETNDCLNQWVRTSGNCHWEISSFMLFCKMSLHSCTHILKEVELVTMPRPVEPVESVDEVECGGKDYYPSTPCLDVMCNDKNKPKDDVQQEQTAAMSGYVGFREGCVRSCKSCKADDACVSNSLAWTWGFLLVGAAAPAIISQTVPHGPDKHGSNNFHDFRCCKGRPSPSSCRPQSGLLDTDQSDSLSDPDKSDGQTGNKATDDNRCSGQLVSDRPEAEQCKSLTAVENHNVQTVDDETEVGRCEAGCCADHESSDVSTSDTGCQLSTSQIQNQHGCAEEERKVSSTESMGFKDMRSALLVRAASWTQTLRLWGLWPYLNLLLPRECAEKPLKLDGRFGVDSRGSSYRELT</sequence>
<keyword evidence="3" id="KW-0418">Kinase</keyword>
<evidence type="ECO:0000256" key="4">
    <source>
        <dbReference type="ARBA" id="ARBA00022840"/>
    </source>
</evidence>
<evidence type="ECO:0000259" key="7">
    <source>
        <dbReference type="PROSITE" id="PS50011"/>
    </source>
</evidence>
<dbReference type="PROSITE" id="PS00108">
    <property type="entry name" value="PROTEIN_KINASE_ST"/>
    <property type="match status" value="1"/>
</dbReference>